<keyword evidence="2" id="KW-1185">Reference proteome</keyword>
<dbReference type="AlphaFoldDB" id="A0A5C1A4H8"/>
<sequence>MLEDLDRLRILEDVRGKISSEQESIKGFRAKIEDSQRVIENLTRLEAYLSQSDNPSSISPPVRNLGVATQPCLPLTTWPQITPDDIEKAAANLILTLKHPVQALHVARAIVEGYNGDDDDRALEKRIYSLLYSRKQRFTKVGRGHWDLLERQSRLAGIANDLLTMNDPMLTVEAKEKPHDGE</sequence>
<protein>
    <submittedName>
        <fullName evidence="1">Uncharacterized protein</fullName>
    </submittedName>
</protein>
<evidence type="ECO:0000313" key="2">
    <source>
        <dbReference type="Proteomes" id="UP000324974"/>
    </source>
</evidence>
<evidence type="ECO:0000313" key="1">
    <source>
        <dbReference type="EMBL" id="QEL14011.1"/>
    </source>
</evidence>
<proteinExistence type="predicted"/>
<organism evidence="1 2">
    <name type="scientific">Limnoglobus roseus</name>
    <dbReference type="NCBI Taxonomy" id="2598579"/>
    <lineage>
        <taxon>Bacteria</taxon>
        <taxon>Pseudomonadati</taxon>
        <taxon>Planctomycetota</taxon>
        <taxon>Planctomycetia</taxon>
        <taxon>Gemmatales</taxon>
        <taxon>Gemmataceae</taxon>
        <taxon>Limnoglobus</taxon>
    </lineage>
</organism>
<accession>A0A5C1A4H8</accession>
<reference evidence="2" key="1">
    <citation type="submission" date="2019-08" db="EMBL/GenBank/DDBJ databases">
        <title>Limnoglobus roseus gen. nov., sp. nov., a novel freshwater planctomycete with a giant genome from the family Gemmataceae.</title>
        <authorList>
            <person name="Kulichevskaya I.S."/>
            <person name="Naumoff D.G."/>
            <person name="Miroshnikov K."/>
            <person name="Ivanova A."/>
            <person name="Philippov D.A."/>
            <person name="Hakobyan A."/>
            <person name="Rijpstra I.C."/>
            <person name="Sinninghe Damste J.S."/>
            <person name="Liesack W."/>
            <person name="Dedysh S.N."/>
        </authorList>
    </citation>
    <scope>NUCLEOTIDE SEQUENCE [LARGE SCALE GENOMIC DNA]</scope>
    <source>
        <strain evidence="2">PX52</strain>
    </source>
</reference>
<gene>
    <name evidence="1" type="ORF">PX52LOC_00873</name>
</gene>
<dbReference type="RefSeq" id="WP_149108935.1">
    <property type="nucleotide sequence ID" value="NZ_CP042425.1"/>
</dbReference>
<dbReference type="EMBL" id="CP042425">
    <property type="protein sequence ID" value="QEL14011.1"/>
    <property type="molecule type" value="Genomic_DNA"/>
</dbReference>
<dbReference type="KEGG" id="lrs:PX52LOC_00873"/>
<name>A0A5C1A4H8_9BACT</name>
<dbReference type="Proteomes" id="UP000324974">
    <property type="component" value="Chromosome"/>
</dbReference>